<proteinExistence type="predicted"/>
<dbReference type="Pfam" id="PF20497">
    <property type="entry name" value="SWI-SNF_Ssr4_C"/>
    <property type="match status" value="1"/>
</dbReference>
<dbReference type="InterPro" id="IPR046464">
    <property type="entry name" value="SWI-SNF_Ssr4_C"/>
</dbReference>
<feature type="compositionally biased region" description="Low complexity" evidence="2">
    <location>
        <begin position="438"/>
        <end position="460"/>
    </location>
</feature>
<feature type="compositionally biased region" description="Polar residues" evidence="2">
    <location>
        <begin position="337"/>
        <end position="352"/>
    </location>
</feature>
<protein>
    <recommendedName>
        <fullName evidence="7">SWI/SNF and RSC complexes subunit ssr4</fullName>
    </recommendedName>
</protein>
<gene>
    <name evidence="5" type="ORF">AB675_960</name>
</gene>
<feature type="coiled-coil region" evidence="1">
    <location>
        <begin position="293"/>
        <end position="324"/>
    </location>
</feature>
<dbReference type="InterPro" id="IPR013859">
    <property type="entry name" value="Ssr4_N"/>
</dbReference>
<feature type="domain" description="SWI/SNF and RSC complexes subunit Ssr4 C-terminal" evidence="4">
    <location>
        <begin position="196"/>
        <end position="622"/>
    </location>
</feature>
<evidence type="ECO:0000313" key="6">
    <source>
        <dbReference type="Proteomes" id="UP000038010"/>
    </source>
</evidence>
<evidence type="ECO:0008006" key="7">
    <source>
        <dbReference type="Google" id="ProtNLM"/>
    </source>
</evidence>
<dbReference type="RefSeq" id="XP_018005998.1">
    <property type="nucleotide sequence ID" value="XM_018150159.1"/>
</dbReference>
<feature type="compositionally biased region" description="Polar residues" evidence="2">
    <location>
        <begin position="397"/>
        <end position="415"/>
    </location>
</feature>
<feature type="compositionally biased region" description="Acidic residues" evidence="2">
    <location>
        <begin position="585"/>
        <end position="594"/>
    </location>
</feature>
<dbReference type="OrthoDB" id="5321006at2759"/>
<dbReference type="EMBL" id="LFJN01000001">
    <property type="protein sequence ID" value="KPI46035.1"/>
    <property type="molecule type" value="Genomic_DNA"/>
</dbReference>
<keyword evidence="6" id="KW-1185">Reference proteome</keyword>
<evidence type="ECO:0000259" key="4">
    <source>
        <dbReference type="Pfam" id="PF20497"/>
    </source>
</evidence>
<feature type="compositionally biased region" description="Acidic residues" evidence="2">
    <location>
        <begin position="503"/>
        <end position="526"/>
    </location>
</feature>
<reference evidence="5 6" key="1">
    <citation type="submission" date="2015-06" db="EMBL/GenBank/DDBJ databases">
        <title>Draft genome of the ant-associated black yeast Phialophora attae CBS 131958.</title>
        <authorList>
            <person name="Moreno L.F."/>
            <person name="Stielow B.J."/>
            <person name="de Hoog S."/>
            <person name="Vicente V.A."/>
            <person name="Weiss V.A."/>
            <person name="de Vries M."/>
            <person name="Cruz L.M."/>
            <person name="Souza E.M."/>
        </authorList>
    </citation>
    <scope>NUCLEOTIDE SEQUENCE [LARGE SCALE GENOMIC DNA]</scope>
    <source>
        <strain evidence="5 6">CBS 131958</strain>
    </source>
</reference>
<dbReference type="Proteomes" id="UP000038010">
    <property type="component" value="Unassembled WGS sequence"/>
</dbReference>
<feature type="compositionally biased region" description="Acidic residues" evidence="2">
    <location>
        <begin position="477"/>
        <end position="494"/>
    </location>
</feature>
<comment type="caution">
    <text evidence="5">The sequence shown here is derived from an EMBL/GenBank/DDBJ whole genome shotgun (WGS) entry which is preliminary data.</text>
</comment>
<feature type="region of interest" description="Disordered" evidence="2">
    <location>
        <begin position="174"/>
        <end position="200"/>
    </location>
</feature>
<feature type="domain" description="SWI/SNF and RSC complexes subunit Ssr4 N-terminal" evidence="3">
    <location>
        <begin position="5"/>
        <end position="138"/>
    </location>
</feature>
<dbReference type="Pfam" id="PF08549">
    <property type="entry name" value="SWI-SNF_Ssr4_N"/>
    <property type="match status" value="1"/>
</dbReference>
<dbReference type="GO" id="GO:0006338">
    <property type="term" value="P:chromatin remodeling"/>
    <property type="evidence" value="ECO:0007669"/>
    <property type="project" value="InterPro"/>
</dbReference>
<evidence type="ECO:0000256" key="2">
    <source>
        <dbReference type="SAM" id="MobiDB-lite"/>
    </source>
</evidence>
<keyword evidence="1" id="KW-0175">Coiled coil</keyword>
<dbReference type="AlphaFoldDB" id="A0A0N1HCA3"/>
<name>A0A0N1HCA3_9EURO</name>
<feature type="region of interest" description="Disordered" evidence="2">
    <location>
        <begin position="333"/>
        <end position="359"/>
    </location>
</feature>
<dbReference type="GeneID" id="28742029"/>
<dbReference type="VEuPathDB" id="FungiDB:AB675_960"/>
<evidence type="ECO:0000313" key="5">
    <source>
        <dbReference type="EMBL" id="KPI46035.1"/>
    </source>
</evidence>
<feature type="region of interest" description="Disordered" evidence="2">
    <location>
        <begin position="377"/>
        <end position="627"/>
    </location>
</feature>
<feature type="compositionally biased region" description="Polar residues" evidence="2">
    <location>
        <begin position="548"/>
        <end position="580"/>
    </location>
</feature>
<evidence type="ECO:0000259" key="3">
    <source>
        <dbReference type="Pfam" id="PF08549"/>
    </source>
</evidence>
<accession>A0A0N1HCA3</accession>
<evidence type="ECO:0000256" key="1">
    <source>
        <dbReference type="SAM" id="Coils"/>
    </source>
</evidence>
<sequence length="627" mass="68665">MAHPKDPAAGISSALLPHLHLVSKNRYPVSNNPSLDSIVNFLSDAPKVVRDLQPMQWQMLDAPQDGTMLLVWQPLEYLGTSAASDGYIYADAEQYYKSDVRGFHLEMYHHRTGYRVGEPMAAHSRKRYRLIPSNPNMPTLQQQMQTRRLIQAQGLVTRKEFMLHDRSSWPTFSAPQAVARSQGAHRRGGSTGEVTLEEEEDVSRGDILDFMSPRDISRVRYEQHHDWMEQLLESPYNINQIVPGDLGLGRKGELEELTKDFFNAPTTLHREAVANGEIPRVGRLEEGKADEFRTRANEKIAAMQAELEEMKQQHARRIACLQKTSILSAAEKKLRTAPTSGPRRTSAGSPAEQNLPDPIDDIQREVEQAIGRPIVRSTQVSLVSPGGLDQRAPDRSMSMSSQTKPQLSPNKSSASPAVPQHTPVQAQPMPQQSPPPSTATTSQAPVGDTGASTAASSAAIAEEKDRPAEDVPNGDGDAQDLDLADLDVDMDGYDAEQGNELVNADDDWVMDMEGTGEDNNGETAEEVSERPTLAEDATELTAKPAQPTGLQPQQTSVTQASAEQTPNNGTPADHSSSEHQMGTGEFDEAFDNVEADTAGEALMDYGDTNDEPNLDGMAESEFLVNDE</sequence>
<organism evidence="5 6">
    <name type="scientific">Cyphellophora attinorum</name>
    <dbReference type="NCBI Taxonomy" id="1664694"/>
    <lineage>
        <taxon>Eukaryota</taxon>
        <taxon>Fungi</taxon>
        <taxon>Dikarya</taxon>
        <taxon>Ascomycota</taxon>
        <taxon>Pezizomycotina</taxon>
        <taxon>Eurotiomycetes</taxon>
        <taxon>Chaetothyriomycetidae</taxon>
        <taxon>Chaetothyriales</taxon>
        <taxon>Cyphellophoraceae</taxon>
        <taxon>Cyphellophora</taxon>
    </lineage>
</organism>